<evidence type="ECO:0000259" key="2">
    <source>
        <dbReference type="Pfam" id="PF05729"/>
    </source>
</evidence>
<feature type="domain" description="NACHT" evidence="2">
    <location>
        <begin position="151"/>
        <end position="309"/>
    </location>
</feature>
<feature type="transmembrane region" description="Helical" evidence="1">
    <location>
        <begin position="482"/>
        <end position="503"/>
    </location>
</feature>
<dbReference type="InterPro" id="IPR027417">
    <property type="entry name" value="P-loop_NTPase"/>
</dbReference>
<evidence type="ECO:0000313" key="3">
    <source>
        <dbReference type="EMBL" id="UWZ58157.1"/>
    </source>
</evidence>
<dbReference type="RefSeq" id="WP_211273684.1">
    <property type="nucleotide sequence ID" value="NZ_CP073767.1"/>
</dbReference>
<feature type="transmembrane region" description="Helical" evidence="1">
    <location>
        <begin position="624"/>
        <end position="654"/>
    </location>
</feature>
<keyword evidence="1" id="KW-0812">Transmembrane</keyword>
<feature type="transmembrane region" description="Helical" evidence="1">
    <location>
        <begin position="524"/>
        <end position="546"/>
    </location>
</feature>
<dbReference type="Gene3D" id="3.40.50.300">
    <property type="entry name" value="P-loop containing nucleotide triphosphate hydrolases"/>
    <property type="match status" value="1"/>
</dbReference>
<dbReference type="EMBL" id="CP073767">
    <property type="protein sequence ID" value="UWZ58157.1"/>
    <property type="molecule type" value="Genomic_DNA"/>
</dbReference>
<dbReference type="Proteomes" id="UP001058003">
    <property type="component" value="Chromosome"/>
</dbReference>
<dbReference type="InterPro" id="IPR007111">
    <property type="entry name" value="NACHT_NTPase"/>
</dbReference>
<feature type="transmembrane region" description="Helical" evidence="1">
    <location>
        <begin position="55"/>
        <end position="72"/>
    </location>
</feature>
<reference evidence="3" key="1">
    <citation type="submission" date="2021-04" db="EMBL/GenBank/DDBJ databases">
        <title>Dactylosporangium aurantiacum NRRL B-8018 full assembly.</title>
        <authorList>
            <person name="Hartkoorn R.C."/>
            <person name="Beaudoing E."/>
            <person name="Hot D."/>
        </authorList>
    </citation>
    <scope>NUCLEOTIDE SEQUENCE</scope>
    <source>
        <strain evidence="3">NRRL B-8018</strain>
    </source>
</reference>
<dbReference type="SUPFAM" id="SSF52540">
    <property type="entry name" value="P-loop containing nucleoside triphosphate hydrolases"/>
    <property type="match status" value="1"/>
</dbReference>
<keyword evidence="1" id="KW-0472">Membrane</keyword>
<evidence type="ECO:0000256" key="1">
    <source>
        <dbReference type="SAM" id="Phobius"/>
    </source>
</evidence>
<organism evidence="3 4">
    <name type="scientific">Dactylosporangium aurantiacum</name>
    <dbReference type="NCBI Taxonomy" id="35754"/>
    <lineage>
        <taxon>Bacteria</taxon>
        <taxon>Bacillati</taxon>
        <taxon>Actinomycetota</taxon>
        <taxon>Actinomycetes</taxon>
        <taxon>Micromonosporales</taxon>
        <taxon>Micromonosporaceae</taxon>
        <taxon>Dactylosporangium</taxon>
    </lineage>
</organism>
<name>A0A9Q9IL48_9ACTN</name>
<dbReference type="AlphaFoldDB" id="A0A9Q9IL48"/>
<feature type="transmembrane region" description="Helical" evidence="1">
    <location>
        <begin position="595"/>
        <end position="612"/>
    </location>
</feature>
<feature type="transmembrane region" description="Helical" evidence="1">
    <location>
        <begin position="452"/>
        <end position="470"/>
    </location>
</feature>
<gene>
    <name evidence="3" type="ORF">Daura_19485</name>
</gene>
<proteinExistence type="predicted"/>
<protein>
    <submittedName>
        <fullName evidence="3">NACHT domain-containing protein</fullName>
    </submittedName>
</protein>
<keyword evidence="4" id="KW-1185">Reference proteome</keyword>
<dbReference type="Pfam" id="PF05729">
    <property type="entry name" value="NACHT"/>
    <property type="match status" value="1"/>
</dbReference>
<evidence type="ECO:0000313" key="4">
    <source>
        <dbReference type="Proteomes" id="UP001058003"/>
    </source>
</evidence>
<sequence>MPRSCPVRGGSVLSGRSRRARALGYAAVAALCMTIAAVMGRPLLGGIPADGVDRVSAALALTGLAGTIWSLYQGVRAWRWQETAVADLVARLVDAVRDGEETARAQLLGRHDKPIDVRFDFRPAPAHDAHNADPQGRLADVVHYYRRLHPRRMVITGAPGSGKTLLAIEIILGLLETRGADDPVPVRLSAATWSTDTAEPVQQWLVNHLVTTFDLSPASAEALVAGQRILPVIDGLDEMDADASPGYDSRAARAVEALNTYQQRRAKAELVLTCRTGQYQALEAARVWAQDAAHIELRPVDPVQARAFLTDRVLDLHRWQPVLDVLDHQPAHPLAVALSTPWRLTLVTVVYEQRHPGTGAFLRDPADLAGPGLTTADEIRDHLLSLFIPATLTTQRPAGHPPAQVHRWLGVLAAYLDDNTRHLRRLGGRTLSGTDLVLHELWPLAGARRPRMAALLLLALPWAVVAPIMLTQVPVGFAANQVLGASSIAFGVLWTAYLSWSHVWPQPSRADLTQLRTAAGGRRFVAWLGLGAVFGLGLGLVFGFVFGAILGFAFWLAVGVTGGLAVGLAAGLLGGLTSFGTVGVREPRAVIRNDLTVGLAAGVAVVLAFGLTNWRTSGLQGRPAFWFALWLGAGITAGLTGALAGTRYLALLLLTRSRSGRPLPWRLGRFLNWCYHAGLVRIAGGGYQFRHRELQDYLARHPHP</sequence>
<dbReference type="KEGG" id="daur:Daura_19485"/>
<keyword evidence="1" id="KW-1133">Transmembrane helix</keyword>
<feature type="transmembrane region" description="Helical" evidence="1">
    <location>
        <begin position="552"/>
        <end position="574"/>
    </location>
</feature>
<accession>A0A9Q9IL48</accession>
<feature type="transmembrane region" description="Helical" evidence="1">
    <location>
        <begin position="22"/>
        <end position="43"/>
    </location>
</feature>